<organism evidence="1 2">
    <name type="scientific">Setaria viridis</name>
    <name type="common">Green bristlegrass</name>
    <name type="synonym">Setaria italica subsp. viridis</name>
    <dbReference type="NCBI Taxonomy" id="4556"/>
    <lineage>
        <taxon>Eukaryota</taxon>
        <taxon>Viridiplantae</taxon>
        <taxon>Streptophyta</taxon>
        <taxon>Embryophyta</taxon>
        <taxon>Tracheophyta</taxon>
        <taxon>Spermatophyta</taxon>
        <taxon>Magnoliopsida</taxon>
        <taxon>Liliopsida</taxon>
        <taxon>Poales</taxon>
        <taxon>Poaceae</taxon>
        <taxon>PACMAD clade</taxon>
        <taxon>Panicoideae</taxon>
        <taxon>Panicodae</taxon>
        <taxon>Paniceae</taxon>
        <taxon>Cenchrinae</taxon>
        <taxon>Setaria</taxon>
    </lineage>
</organism>
<dbReference type="EMBL" id="CM016553">
    <property type="protein sequence ID" value="TKW31341.1"/>
    <property type="molecule type" value="Genomic_DNA"/>
</dbReference>
<keyword evidence="2" id="KW-1185">Reference proteome</keyword>
<dbReference type="AlphaFoldDB" id="A0A4U6VNL0"/>
<evidence type="ECO:0000313" key="1">
    <source>
        <dbReference type="EMBL" id="TKW31341.1"/>
    </source>
</evidence>
<gene>
    <name evidence="1" type="ORF">SEVIR_2G099200v2</name>
</gene>
<reference evidence="1" key="1">
    <citation type="submission" date="2019-03" db="EMBL/GenBank/DDBJ databases">
        <title>WGS assembly of Setaria viridis.</title>
        <authorList>
            <person name="Huang P."/>
            <person name="Jenkins J."/>
            <person name="Grimwood J."/>
            <person name="Barry K."/>
            <person name="Healey A."/>
            <person name="Mamidi S."/>
            <person name="Sreedasyam A."/>
            <person name="Shu S."/>
            <person name="Feldman M."/>
            <person name="Wu J."/>
            <person name="Yu Y."/>
            <person name="Chen C."/>
            <person name="Johnson J."/>
            <person name="Rokhsar D."/>
            <person name="Baxter I."/>
            <person name="Schmutz J."/>
            <person name="Brutnell T."/>
            <person name="Kellogg E."/>
        </authorList>
    </citation>
    <scope>NUCLEOTIDE SEQUENCE [LARGE SCALE GENOMIC DNA]</scope>
</reference>
<evidence type="ECO:0008006" key="3">
    <source>
        <dbReference type="Google" id="ProtNLM"/>
    </source>
</evidence>
<sequence length="122" mass="14408">MTLDGYTCVLCGTGYEETLFHLFFTCPFSVQCWSFLRNRWNLSLNISDLILHACCFSKKIFREISIVASWCIWTHRNSIIFDRGVLSFDCWKGVFKEEFALIIHRAKSSLNLELEQWFCNFV</sequence>
<accession>A0A4U6VNL0</accession>
<protein>
    <recommendedName>
        <fullName evidence="3">Reverse transcriptase zinc-binding domain-containing protein</fullName>
    </recommendedName>
</protein>
<evidence type="ECO:0000313" key="2">
    <source>
        <dbReference type="Proteomes" id="UP000298652"/>
    </source>
</evidence>
<dbReference type="Gramene" id="TKW31341">
    <property type="protein sequence ID" value="TKW31341"/>
    <property type="gene ID" value="SEVIR_2G099200v2"/>
</dbReference>
<dbReference type="Proteomes" id="UP000298652">
    <property type="component" value="Chromosome 2"/>
</dbReference>
<name>A0A4U6VNL0_SETVI</name>
<proteinExistence type="predicted"/>
<dbReference type="OMA" id="SIVASWC"/>